<evidence type="ECO:0000259" key="4">
    <source>
        <dbReference type="PROSITE" id="PS50102"/>
    </source>
</evidence>
<feature type="compositionally biased region" description="Acidic residues" evidence="3">
    <location>
        <begin position="22"/>
        <end position="53"/>
    </location>
</feature>
<dbReference type="PANTHER" id="PTHR48025:SF3">
    <property type="entry name" value="31 KDA RIBONUCLEOPROTEIN, CHLOROPLASTIC-RELATED"/>
    <property type="match status" value="1"/>
</dbReference>
<sequence>MGRKSDLADQLQEDGMSAVSAEYEEGTEEEEPFEREFYDDDDDDDDDDNDSEPETQAVDSCEDPLAEEEEVSGEEPCDVVAPLEDEDASYEEPFVSELCYEEEDSDVQDSYYPEPLTDSYRKQLYEVEPCDDQVAHEYEFVKKKSSTVQTFQKEQNKREVLKRALRKGSNNEHKAVPVVDGMEMKPLKKQLSVRFATDVSCYTYSTECFGAAKLEKRKAQFDDQDSHLRKRQEHMLSSLKDGSKLKEVDDTNLYVGNLPASVSSHKLIELFLPFGRIVRSKVADDRFTGVSQGYGFVKYAEPRSATTAIERMNGRLVDGKALEVRVAGPPTSVSNPSKQSVSETCSLPSKEMDASNLFVSHLPLSMDTLKLLNHFRPFGKVTEIKVPKDHTTGLSKGYGHVKYADSRDAAQAIIHLNGVLVEGKRIEVRLSDISSTLSNSAVGSHTNTRTIKEIDMANLYVCNIPASIDTNKLIELFLPFGKITHARVAADQEGAHSGKGYGFVKFADSQCAAEAIALMNGALVEGETLTVRVAGLSSSASSSTVQGSPIASPEINKSRLYITNLPQTMNADKLVELFAPFGRISKVVINPEYSLVFYADVASAITAAERMDGYLIGGKRLVVRGSDSCQTNAAEQALSQPAGKPMKEIDMANVYVGSIPPTVTGDQLVELFRPFGQIVQSRLFHGYGMVRYSYPSCATAAIDHMDGYQIGGRTLVVRVAGLPNPGDCLTLPEPGNEQRQIDMTNLYVCHLPLHVTTEKLIEIFLPCGQITQAKVVIDWHTGVSRGFGFVKFADAYGAAVALTHMNGCPLEGHILGVRIAGVHPSDMGSYMTRLYSQFTLPDPSMMAVGIPTSSYWPYYCAESAYAEGQGGDAASQTSQEESVSASSFAEKGCSSVSSHVAGSSQQHSSAGWAGPPGFSPHAAPKKDTVTTMKPSQPCSKLWMCALFIQHCHSSPQAVVKANGRYTEKAFSLAVCIGDQRPVPGLDAAFRHKLDLIVNMVLEHNGTRGAEQAKKRIPRAKTSPYQQGYVLSEFLGVAAIAKEEEVAVVVHRITSSDHGIHGQWKFEAAFHLREL</sequence>
<dbReference type="Pfam" id="PF00076">
    <property type="entry name" value="RRM_1"/>
    <property type="match status" value="6"/>
</dbReference>
<dbReference type="InterPro" id="IPR012677">
    <property type="entry name" value="Nucleotide-bd_a/b_plait_sf"/>
</dbReference>
<feature type="domain" description="RRM" evidence="4">
    <location>
        <begin position="652"/>
        <end position="722"/>
    </location>
</feature>
<dbReference type="FunFam" id="3.30.70.330:FF:000501">
    <property type="entry name" value="Os04g0682400 protein"/>
    <property type="match status" value="2"/>
</dbReference>
<evidence type="ECO:0000256" key="3">
    <source>
        <dbReference type="SAM" id="MobiDB-lite"/>
    </source>
</evidence>
<dbReference type="Gene3D" id="3.30.70.330">
    <property type="match status" value="6"/>
</dbReference>
<feature type="domain" description="RRM" evidence="4">
    <location>
        <begin position="744"/>
        <end position="822"/>
    </location>
</feature>
<dbReference type="PROSITE" id="PS50102">
    <property type="entry name" value="RRM"/>
    <property type="match status" value="6"/>
</dbReference>
<feature type="compositionally biased region" description="Acidic residues" evidence="3">
    <location>
        <begin position="60"/>
        <end position="90"/>
    </location>
</feature>
<feature type="domain" description="RRM" evidence="4">
    <location>
        <begin position="457"/>
        <end position="536"/>
    </location>
</feature>
<dbReference type="PANTHER" id="PTHR48025">
    <property type="entry name" value="OS02G0815200 PROTEIN"/>
    <property type="match status" value="1"/>
</dbReference>
<accession>M8C4F6</accession>
<dbReference type="InterPro" id="IPR035979">
    <property type="entry name" value="RBD_domain_sf"/>
</dbReference>
<protein>
    <submittedName>
        <fullName evidence="5">Polyadenylate-binding protein 2</fullName>
    </submittedName>
</protein>
<evidence type="ECO:0000256" key="2">
    <source>
        <dbReference type="PROSITE-ProRule" id="PRU00176"/>
    </source>
</evidence>
<organism evidence="5">
    <name type="scientific">Aegilops tauschii</name>
    <name type="common">Tausch's goatgrass</name>
    <name type="synonym">Aegilops squarrosa</name>
    <dbReference type="NCBI Taxonomy" id="37682"/>
    <lineage>
        <taxon>Eukaryota</taxon>
        <taxon>Viridiplantae</taxon>
        <taxon>Streptophyta</taxon>
        <taxon>Embryophyta</taxon>
        <taxon>Tracheophyta</taxon>
        <taxon>Spermatophyta</taxon>
        <taxon>Magnoliopsida</taxon>
        <taxon>Liliopsida</taxon>
        <taxon>Poales</taxon>
        <taxon>Poaceae</taxon>
        <taxon>BOP clade</taxon>
        <taxon>Pooideae</taxon>
        <taxon>Triticodae</taxon>
        <taxon>Triticeae</taxon>
        <taxon>Triticinae</taxon>
        <taxon>Aegilops</taxon>
    </lineage>
</organism>
<dbReference type="SUPFAM" id="SSF54928">
    <property type="entry name" value="RNA-binding domain, RBD"/>
    <property type="match status" value="4"/>
</dbReference>
<dbReference type="InterPro" id="IPR000504">
    <property type="entry name" value="RRM_dom"/>
</dbReference>
<dbReference type="InterPro" id="IPR050502">
    <property type="entry name" value="Euk_RNA-bind_prot"/>
</dbReference>
<evidence type="ECO:0000256" key="1">
    <source>
        <dbReference type="ARBA" id="ARBA00022884"/>
    </source>
</evidence>
<dbReference type="EnsemblPlants" id="EMT29134">
    <property type="protein sequence ID" value="EMT29134"/>
    <property type="gene ID" value="F775_04175"/>
</dbReference>
<dbReference type="SMART" id="SM00360">
    <property type="entry name" value="RRM"/>
    <property type="match status" value="6"/>
</dbReference>
<feature type="domain" description="RRM" evidence="4">
    <location>
        <begin position="251"/>
        <end position="329"/>
    </location>
</feature>
<feature type="region of interest" description="Disordered" evidence="3">
    <location>
        <begin position="1"/>
        <end position="90"/>
    </location>
</feature>
<feature type="domain" description="RRM" evidence="4">
    <location>
        <begin position="355"/>
        <end position="433"/>
    </location>
</feature>
<reference evidence="5" key="1">
    <citation type="submission" date="2015-06" db="UniProtKB">
        <authorList>
            <consortium name="EnsemblPlants"/>
        </authorList>
    </citation>
    <scope>IDENTIFICATION</scope>
</reference>
<name>M8C4F6_AEGTA</name>
<proteinExistence type="predicted"/>
<feature type="domain" description="RRM" evidence="4">
    <location>
        <begin position="558"/>
        <end position="628"/>
    </location>
</feature>
<dbReference type="CDD" id="cd00590">
    <property type="entry name" value="RRM_SF"/>
    <property type="match status" value="4"/>
</dbReference>
<feature type="region of interest" description="Disordered" evidence="3">
    <location>
        <begin position="898"/>
        <end position="931"/>
    </location>
</feature>
<dbReference type="GO" id="GO:0003729">
    <property type="term" value="F:mRNA binding"/>
    <property type="evidence" value="ECO:0007669"/>
    <property type="project" value="TreeGrafter"/>
</dbReference>
<feature type="compositionally biased region" description="Low complexity" evidence="3">
    <location>
        <begin position="898"/>
        <end position="911"/>
    </location>
</feature>
<evidence type="ECO:0000313" key="5">
    <source>
        <dbReference type="EnsemblPlants" id="EMT29134"/>
    </source>
</evidence>
<dbReference type="AlphaFoldDB" id="M8C4F6"/>
<keyword evidence="1 2" id="KW-0694">RNA-binding</keyword>